<dbReference type="InterPro" id="IPR006175">
    <property type="entry name" value="YjgF/YER057c/UK114"/>
</dbReference>
<accession>A0A212LPJ0</accession>
<dbReference type="PROSITE" id="PS01094">
    <property type="entry name" value="UPF0076"/>
    <property type="match status" value="1"/>
</dbReference>
<dbReference type="GO" id="GO:0019239">
    <property type="term" value="F:deaminase activity"/>
    <property type="evidence" value="ECO:0007669"/>
    <property type="project" value="TreeGrafter"/>
</dbReference>
<comment type="similarity">
    <text evidence="1">Belongs to the RutC family.</text>
</comment>
<dbReference type="AlphaFoldDB" id="A0A212LPJ0"/>
<evidence type="ECO:0000256" key="1">
    <source>
        <dbReference type="ARBA" id="ARBA00010552"/>
    </source>
</evidence>
<dbReference type="SUPFAM" id="SSF55298">
    <property type="entry name" value="YjgF-like"/>
    <property type="match status" value="1"/>
</dbReference>
<dbReference type="Gene3D" id="3.30.1330.40">
    <property type="entry name" value="RutC-like"/>
    <property type="match status" value="1"/>
</dbReference>
<dbReference type="CDD" id="cd00448">
    <property type="entry name" value="YjgF_YER057c_UK114_family"/>
    <property type="match status" value="1"/>
</dbReference>
<dbReference type="InterPro" id="IPR019897">
    <property type="entry name" value="RidA_CS"/>
</dbReference>
<dbReference type="FunFam" id="3.30.1330.40:FF:000001">
    <property type="entry name" value="L-PSP family endoribonuclease"/>
    <property type="match status" value="1"/>
</dbReference>
<dbReference type="EMBL" id="FMJE01000002">
    <property type="protein sequence ID" value="SCM79400.1"/>
    <property type="molecule type" value="Genomic_DNA"/>
</dbReference>
<dbReference type="RefSeq" id="WP_075756865.1">
    <property type="nucleotide sequence ID" value="NZ_LT608335.1"/>
</dbReference>
<reference evidence="2" key="1">
    <citation type="submission" date="2016-08" db="EMBL/GenBank/DDBJ databases">
        <authorList>
            <person name="Seilhamer J.J."/>
        </authorList>
    </citation>
    <scope>NUCLEOTIDE SEQUENCE</scope>
    <source>
        <strain evidence="2">86</strain>
    </source>
</reference>
<gene>
    <name evidence="2" type="ORF">KL86SPO_20549</name>
</gene>
<dbReference type="GO" id="GO:0005829">
    <property type="term" value="C:cytosol"/>
    <property type="evidence" value="ECO:0007669"/>
    <property type="project" value="TreeGrafter"/>
</dbReference>
<dbReference type="InterPro" id="IPR035959">
    <property type="entry name" value="RutC-like_sf"/>
</dbReference>
<name>A0A212LPJ0_9FIRM</name>
<evidence type="ECO:0000313" key="2">
    <source>
        <dbReference type="EMBL" id="SCM79400.1"/>
    </source>
</evidence>
<sequence length="124" mass="13248">MKQIFTDTIPAGHYTPGIISNGTLYVSGQTSADPATGKPAAGGIRAETIMALKKMEAVLKAAGVTKEAVVMCRVYITAASQWGEVNDAYKEFFGDHKPARVTVPIKELNHGCLIEIEAIAEINK</sequence>
<organism evidence="2">
    <name type="scientific">uncultured Sporomusa sp</name>
    <dbReference type="NCBI Taxonomy" id="307249"/>
    <lineage>
        <taxon>Bacteria</taxon>
        <taxon>Bacillati</taxon>
        <taxon>Bacillota</taxon>
        <taxon>Negativicutes</taxon>
        <taxon>Selenomonadales</taxon>
        <taxon>Sporomusaceae</taxon>
        <taxon>Sporomusa</taxon>
        <taxon>environmental samples</taxon>
    </lineage>
</organism>
<dbReference type="PANTHER" id="PTHR11803:SF39">
    <property type="entry name" value="2-IMINOBUTANOATE_2-IMINOPROPANOATE DEAMINASE"/>
    <property type="match status" value="1"/>
</dbReference>
<proteinExistence type="inferred from homology"/>
<dbReference type="PANTHER" id="PTHR11803">
    <property type="entry name" value="2-IMINOBUTANOATE/2-IMINOPROPANOATE DEAMINASE RIDA"/>
    <property type="match status" value="1"/>
</dbReference>
<dbReference type="Pfam" id="PF01042">
    <property type="entry name" value="Ribonuc_L-PSP"/>
    <property type="match status" value="1"/>
</dbReference>
<protein>
    <submittedName>
        <fullName evidence="2">Putative endoribonuclease L-PSP</fullName>
    </submittedName>
</protein>